<dbReference type="Pfam" id="PF00356">
    <property type="entry name" value="LacI"/>
    <property type="match status" value="1"/>
</dbReference>
<dbReference type="Gene3D" id="1.10.260.40">
    <property type="entry name" value="lambda repressor-like DNA-binding domains"/>
    <property type="match status" value="1"/>
</dbReference>
<evidence type="ECO:0000256" key="2">
    <source>
        <dbReference type="ARBA" id="ARBA00023125"/>
    </source>
</evidence>
<keyword evidence="2 5" id="KW-0238">DNA-binding</keyword>
<dbReference type="CDD" id="cd01392">
    <property type="entry name" value="HTH_LacI"/>
    <property type="match status" value="1"/>
</dbReference>
<protein>
    <submittedName>
        <fullName evidence="5">LacI family DNA-binding transcriptional regulator</fullName>
    </submittedName>
</protein>
<accession>A0ABU1AZI2</accession>
<keyword evidence="3" id="KW-0804">Transcription</keyword>
<evidence type="ECO:0000259" key="4">
    <source>
        <dbReference type="PROSITE" id="PS50932"/>
    </source>
</evidence>
<dbReference type="RefSeq" id="WP_308951304.1">
    <property type="nucleotide sequence ID" value="NZ_JARXHW010000037.1"/>
</dbReference>
<dbReference type="Proteomes" id="UP001225316">
    <property type="component" value="Unassembled WGS sequence"/>
</dbReference>
<keyword evidence="1" id="KW-0805">Transcription regulation</keyword>
<reference evidence="5 6" key="1">
    <citation type="submission" date="2023-04" db="EMBL/GenBank/DDBJ databases">
        <title>A novel bacteria isolated from coastal sediment.</title>
        <authorList>
            <person name="Liu X.-J."/>
            <person name="Du Z.-J."/>
        </authorList>
    </citation>
    <scope>NUCLEOTIDE SEQUENCE [LARGE SCALE GENOMIC DNA]</scope>
    <source>
        <strain evidence="5 6">SDUM461003</strain>
    </source>
</reference>
<evidence type="ECO:0000313" key="5">
    <source>
        <dbReference type="EMBL" id="MDQ8208674.1"/>
    </source>
</evidence>
<dbReference type="SMART" id="SM00354">
    <property type="entry name" value="HTH_LACI"/>
    <property type="match status" value="1"/>
</dbReference>
<dbReference type="SUPFAM" id="SSF53822">
    <property type="entry name" value="Periplasmic binding protein-like I"/>
    <property type="match status" value="1"/>
</dbReference>
<comment type="caution">
    <text evidence="5">The sequence shown here is derived from an EMBL/GenBank/DDBJ whole genome shotgun (WGS) entry which is preliminary data.</text>
</comment>
<evidence type="ECO:0000313" key="6">
    <source>
        <dbReference type="Proteomes" id="UP001225316"/>
    </source>
</evidence>
<proteinExistence type="predicted"/>
<evidence type="ECO:0000256" key="1">
    <source>
        <dbReference type="ARBA" id="ARBA00023015"/>
    </source>
</evidence>
<dbReference type="InterPro" id="IPR028082">
    <property type="entry name" value="Peripla_BP_I"/>
</dbReference>
<evidence type="ECO:0000256" key="3">
    <source>
        <dbReference type="ARBA" id="ARBA00023163"/>
    </source>
</evidence>
<dbReference type="InterPro" id="IPR000843">
    <property type="entry name" value="HTH_LacI"/>
</dbReference>
<organism evidence="5 6">
    <name type="scientific">Thalassobacterium maritimum</name>
    <dbReference type="NCBI Taxonomy" id="3041265"/>
    <lineage>
        <taxon>Bacteria</taxon>
        <taxon>Pseudomonadati</taxon>
        <taxon>Verrucomicrobiota</taxon>
        <taxon>Opitutia</taxon>
        <taxon>Puniceicoccales</taxon>
        <taxon>Coraliomargaritaceae</taxon>
        <taxon>Thalassobacterium</taxon>
    </lineage>
</organism>
<feature type="domain" description="HTH lacI-type" evidence="4">
    <location>
        <begin position="22"/>
        <end position="76"/>
    </location>
</feature>
<dbReference type="PROSITE" id="PS50932">
    <property type="entry name" value="HTH_LACI_2"/>
    <property type="match status" value="1"/>
</dbReference>
<dbReference type="InterPro" id="IPR010982">
    <property type="entry name" value="Lambda_DNA-bd_dom_sf"/>
</dbReference>
<dbReference type="EMBL" id="JARXHW010000037">
    <property type="protein sequence ID" value="MDQ8208674.1"/>
    <property type="molecule type" value="Genomic_DNA"/>
</dbReference>
<dbReference type="GO" id="GO:0003677">
    <property type="term" value="F:DNA binding"/>
    <property type="evidence" value="ECO:0007669"/>
    <property type="project" value="UniProtKB-KW"/>
</dbReference>
<sequence>MGRQVLQYATSFDQLHHSMPRITLSDLADQLGLHKSTVCRALRGDPQIGKNTRERVQALAQKLDYQRDAALATLSEMRWRKSEKRSLMNWGFLMTELAASFQENQVYMQNCKDLAHKAGFALSVIVLPPSMTTDELCRQLKARNIRGLIINQIHEESTVPKLDFERLRSACEACVYYGNFFFEPRGHRIIENTFASTQTALGRIQEQGYRQITFLYRERLISSREVTRERAAAALYREDHPEVNLSIQCITESNTLPAFPKTDAILYSQSVRLRQIPSVLRAIPYAVMRLAPDDKTTSGIKRPIRTMASAAVDLLDFQLRRQALDIESDPRTIQIESTWQRGATL</sequence>
<dbReference type="PANTHER" id="PTHR30146:SF109">
    <property type="entry name" value="HTH-TYPE TRANSCRIPTIONAL REGULATOR GALS"/>
    <property type="match status" value="1"/>
</dbReference>
<dbReference type="SUPFAM" id="SSF47413">
    <property type="entry name" value="lambda repressor-like DNA-binding domains"/>
    <property type="match status" value="1"/>
</dbReference>
<gene>
    <name evidence="5" type="ORF">QEH52_14200</name>
</gene>
<dbReference type="PANTHER" id="PTHR30146">
    <property type="entry name" value="LACI-RELATED TRANSCRIPTIONAL REPRESSOR"/>
    <property type="match status" value="1"/>
</dbReference>
<keyword evidence="6" id="KW-1185">Reference proteome</keyword>
<name>A0ABU1AZI2_9BACT</name>